<dbReference type="AlphaFoldDB" id="A0A1H3RWL2"/>
<dbReference type="InterPro" id="IPR029068">
    <property type="entry name" value="Glyas_Bleomycin-R_OHBP_Dase"/>
</dbReference>
<name>A0A1H3RWL2_9ACTN</name>
<dbReference type="SUPFAM" id="SSF54593">
    <property type="entry name" value="Glyoxalase/Bleomycin resistance protein/Dihydroxybiphenyl dioxygenase"/>
    <property type="match status" value="1"/>
</dbReference>
<protein>
    <recommendedName>
        <fullName evidence="1">Glyoxalase-like domain-containing protein</fullName>
    </recommendedName>
</protein>
<dbReference type="InterPro" id="IPR041581">
    <property type="entry name" value="Glyoxalase_6"/>
</dbReference>
<evidence type="ECO:0000313" key="2">
    <source>
        <dbReference type="EMBL" id="SDZ29675.1"/>
    </source>
</evidence>
<proteinExistence type="predicted"/>
<accession>A0A1H3RWL2</accession>
<evidence type="ECO:0000259" key="1">
    <source>
        <dbReference type="Pfam" id="PF18029"/>
    </source>
</evidence>
<dbReference type="OrthoDB" id="4211373at2"/>
<dbReference type="PANTHER" id="PTHR35908:SF1">
    <property type="entry name" value="CONSERVED PROTEIN"/>
    <property type="match status" value="1"/>
</dbReference>
<feature type="domain" description="Glyoxalase-like" evidence="1">
    <location>
        <begin position="7"/>
        <end position="117"/>
    </location>
</feature>
<dbReference type="Pfam" id="PF18029">
    <property type="entry name" value="Glyoxalase_6"/>
    <property type="match status" value="1"/>
</dbReference>
<dbReference type="Gene3D" id="3.10.180.10">
    <property type="entry name" value="2,3-Dihydroxybiphenyl 1,2-Dioxygenase, domain 1"/>
    <property type="match status" value="1"/>
</dbReference>
<dbReference type="PANTHER" id="PTHR35908">
    <property type="entry name" value="HYPOTHETICAL FUSION PROTEIN"/>
    <property type="match status" value="1"/>
</dbReference>
<gene>
    <name evidence="2" type="ORF">SAMN05444365_109116</name>
</gene>
<organism evidence="2 3">
    <name type="scientific">Micromonospora pattaloongensis</name>
    <dbReference type="NCBI Taxonomy" id="405436"/>
    <lineage>
        <taxon>Bacteria</taxon>
        <taxon>Bacillati</taxon>
        <taxon>Actinomycetota</taxon>
        <taxon>Actinomycetes</taxon>
        <taxon>Micromonosporales</taxon>
        <taxon>Micromonosporaceae</taxon>
        <taxon>Micromonospora</taxon>
    </lineage>
</organism>
<dbReference type="RefSeq" id="WP_091560243.1">
    <property type="nucleotide sequence ID" value="NZ_FNPH01000009.1"/>
</dbReference>
<dbReference type="Proteomes" id="UP000242415">
    <property type="component" value="Unassembled WGS sequence"/>
</dbReference>
<evidence type="ECO:0000313" key="3">
    <source>
        <dbReference type="Proteomes" id="UP000242415"/>
    </source>
</evidence>
<dbReference type="STRING" id="405436.SAMN05444365_109116"/>
<dbReference type="EMBL" id="FNPH01000009">
    <property type="protein sequence ID" value="SDZ29675.1"/>
    <property type="molecule type" value="Genomic_DNA"/>
</dbReference>
<sequence>MPRLTGVNIGAPDPHALAAFYAALLDWKIGRTEEHDVWLEPPDGGRGLSFQRETEHVRPSWPARPGDQQMMMHLEIGVDHLESAVARAVSLGATVAEFQPQDDVRVCLDPAGHPFCLYVAD</sequence>
<keyword evidence="3" id="KW-1185">Reference proteome</keyword>
<reference evidence="3" key="1">
    <citation type="submission" date="2016-10" db="EMBL/GenBank/DDBJ databases">
        <authorList>
            <person name="Varghese N."/>
            <person name="Submissions S."/>
        </authorList>
    </citation>
    <scope>NUCLEOTIDE SEQUENCE [LARGE SCALE GENOMIC DNA]</scope>
    <source>
        <strain evidence="3">DSM 45245</strain>
    </source>
</reference>